<gene>
    <name evidence="1" type="ORF">SAMN04489745_1325</name>
</gene>
<protein>
    <submittedName>
        <fullName evidence="1">Uncharacterized protein</fullName>
    </submittedName>
</protein>
<organism evidence="1 2">
    <name type="scientific">Arthrobacter woluwensis</name>
    <dbReference type="NCBI Taxonomy" id="156980"/>
    <lineage>
        <taxon>Bacteria</taxon>
        <taxon>Bacillati</taxon>
        <taxon>Actinomycetota</taxon>
        <taxon>Actinomycetes</taxon>
        <taxon>Micrococcales</taxon>
        <taxon>Micrococcaceae</taxon>
        <taxon>Arthrobacter</taxon>
    </lineage>
</organism>
<evidence type="ECO:0000313" key="2">
    <source>
        <dbReference type="Proteomes" id="UP000182652"/>
    </source>
</evidence>
<dbReference type="AlphaFoldDB" id="A0A1H4MEL4"/>
<sequence length="130" mass="14837">MIADYCRLGRTLGKKAMRSEIDVPSSGVLATRKDLNRLGCRLTTCTAAVVMFFVHARHPRGRTEVHDGRLEYLSPRRALGFRNLRAQVARSFFEERGFRAYLDPQFRWGRFAETLRGLDCYLMVALGPLG</sequence>
<dbReference type="Proteomes" id="UP000182652">
    <property type="component" value="Unassembled WGS sequence"/>
</dbReference>
<reference evidence="1 2" key="1">
    <citation type="submission" date="2016-10" db="EMBL/GenBank/DDBJ databases">
        <authorList>
            <person name="de Groot N.N."/>
        </authorList>
    </citation>
    <scope>NUCLEOTIDE SEQUENCE [LARGE SCALE GENOMIC DNA]</scope>
    <source>
        <strain evidence="1 2">DSM 10495</strain>
    </source>
</reference>
<name>A0A1H4MEL4_9MICC</name>
<dbReference type="STRING" id="156980.SAMN04489745_1325"/>
<evidence type="ECO:0000313" key="1">
    <source>
        <dbReference type="EMBL" id="SEB81541.1"/>
    </source>
</evidence>
<accession>A0A1H4MEL4</accession>
<proteinExistence type="predicted"/>
<dbReference type="EMBL" id="FNSN01000003">
    <property type="protein sequence ID" value="SEB81541.1"/>
    <property type="molecule type" value="Genomic_DNA"/>
</dbReference>
<keyword evidence="2" id="KW-1185">Reference proteome</keyword>